<keyword evidence="3 6" id="KW-0274">FAD</keyword>
<dbReference type="InterPro" id="IPR036188">
    <property type="entry name" value="FAD/NAD-bd_sf"/>
</dbReference>
<dbReference type="EC" id="1.18.1.2" evidence="6"/>
<evidence type="ECO:0000256" key="3">
    <source>
        <dbReference type="ARBA" id="ARBA00022827"/>
    </source>
</evidence>
<feature type="binding site" evidence="6">
    <location>
        <position position="324"/>
    </location>
    <ligand>
        <name>FAD</name>
        <dbReference type="ChEBI" id="CHEBI:57692"/>
    </ligand>
</feature>
<dbReference type="AlphaFoldDB" id="A0A948TJS9"/>
<dbReference type="PRINTS" id="PR00368">
    <property type="entry name" value="FADPNR"/>
</dbReference>
<dbReference type="Pfam" id="PF07992">
    <property type="entry name" value="Pyr_redox_2"/>
    <property type="match status" value="1"/>
</dbReference>
<evidence type="ECO:0000256" key="6">
    <source>
        <dbReference type="HAMAP-Rule" id="MF_01685"/>
    </source>
</evidence>
<feature type="domain" description="FAD/NAD(P)-binding" evidence="7">
    <location>
        <begin position="7"/>
        <end position="300"/>
    </location>
</feature>
<feature type="binding site" evidence="6">
    <location>
        <position position="284"/>
    </location>
    <ligand>
        <name>FAD</name>
        <dbReference type="ChEBI" id="CHEBI:57692"/>
    </ligand>
</feature>
<dbReference type="SUPFAM" id="SSF51905">
    <property type="entry name" value="FAD/NAD(P)-binding domain"/>
    <property type="match status" value="1"/>
</dbReference>
<dbReference type="InterPro" id="IPR022890">
    <property type="entry name" value="Fd--NADP_Rdtase_type_2"/>
</dbReference>
<dbReference type="Gene3D" id="3.50.50.60">
    <property type="entry name" value="FAD/NAD(P)-binding domain"/>
    <property type="match status" value="2"/>
</dbReference>
<dbReference type="PANTHER" id="PTHR48105">
    <property type="entry name" value="THIOREDOXIN REDUCTASE 1-RELATED-RELATED"/>
    <property type="match status" value="1"/>
</dbReference>
<name>A0A948TJS9_9LACO</name>
<sequence>MDDQHLYDITVIGAGPSGLFATFYAGLRSADVQLIESLPELGGQVAALFPEKIIYDVGGFTNINGTQLIAKLAKQTMHFKPILKLNTEVQMITRDNDGYYTLTTNQGTTRSKTIIIAIGKGAFTPRKLLANYDPAIENHKLFYYVSKNATFKDQIIAIAGGGDTAIDTAISLLPFAKQIHLIHRRDNFRGLESAVAHLQQHPNVIMHTPYLIKEIDDGQQITLHLDKVRSDEKTTLTVDKLIVGYGFVADNRILRQWGINLQHNEVIVNQKMETNLPGIYAIGDAVTYPGKMQLIATGFGEAPIAVNEALEYLYPHQKHRIHSTDLYH</sequence>
<evidence type="ECO:0000313" key="8">
    <source>
        <dbReference type="EMBL" id="MBU3851904.1"/>
    </source>
</evidence>
<keyword evidence="5 6" id="KW-0560">Oxidoreductase</keyword>
<comment type="cofactor">
    <cofactor evidence="6">
        <name>FAD</name>
        <dbReference type="ChEBI" id="CHEBI:57692"/>
    </cofactor>
    <text evidence="6">Binds 1 FAD per subunit.</text>
</comment>
<evidence type="ECO:0000256" key="1">
    <source>
        <dbReference type="ARBA" id="ARBA00011738"/>
    </source>
</evidence>
<feature type="binding site" evidence="6">
    <location>
        <position position="17"/>
    </location>
    <ligand>
        <name>FAD</name>
        <dbReference type="ChEBI" id="CHEBI:57692"/>
    </ligand>
</feature>
<dbReference type="EMBL" id="JAHLFS010000052">
    <property type="protein sequence ID" value="MBU3851904.1"/>
    <property type="molecule type" value="Genomic_DNA"/>
</dbReference>
<feature type="binding site" evidence="6">
    <location>
        <position position="44"/>
    </location>
    <ligand>
        <name>FAD</name>
        <dbReference type="ChEBI" id="CHEBI:57692"/>
    </ligand>
</feature>
<dbReference type="GO" id="GO:0050661">
    <property type="term" value="F:NADP binding"/>
    <property type="evidence" value="ECO:0007669"/>
    <property type="project" value="UniProtKB-UniRule"/>
</dbReference>
<comment type="caution">
    <text evidence="8">The sequence shown here is derived from an EMBL/GenBank/DDBJ whole genome shotgun (WGS) entry which is preliminary data.</text>
</comment>
<dbReference type="Proteomes" id="UP000777303">
    <property type="component" value="Unassembled WGS sequence"/>
</dbReference>
<reference evidence="8" key="2">
    <citation type="submission" date="2021-04" db="EMBL/GenBank/DDBJ databases">
        <authorList>
            <person name="Gilroy R."/>
        </authorList>
    </citation>
    <scope>NUCLEOTIDE SEQUENCE</scope>
    <source>
        <strain evidence="8">F6-6636</strain>
    </source>
</reference>
<protein>
    <recommendedName>
        <fullName evidence="6">Ferredoxin--NADP reductase</fullName>
        <shortName evidence="6">FNR</shortName>
        <shortName evidence="6">Fd-NADP(+) reductase</shortName>
        <ecNumber evidence="6">1.18.1.2</ecNumber>
    </recommendedName>
</protein>
<organism evidence="8 9">
    <name type="scientific">Candidatus Paralactobacillus gallistercoris</name>
    <dbReference type="NCBI Taxonomy" id="2838724"/>
    <lineage>
        <taxon>Bacteria</taxon>
        <taxon>Bacillati</taxon>
        <taxon>Bacillota</taxon>
        <taxon>Bacilli</taxon>
        <taxon>Lactobacillales</taxon>
        <taxon>Lactobacillaceae</taxon>
        <taxon>Lactobacillus</taxon>
    </lineage>
</organism>
<keyword evidence="4 6" id="KW-0521">NADP</keyword>
<dbReference type="InterPro" id="IPR023753">
    <property type="entry name" value="FAD/NAD-binding_dom"/>
</dbReference>
<evidence type="ECO:0000259" key="7">
    <source>
        <dbReference type="Pfam" id="PF07992"/>
    </source>
</evidence>
<dbReference type="InterPro" id="IPR050097">
    <property type="entry name" value="Ferredoxin-NADP_redctase_2"/>
</dbReference>
<evidence type="ECO:0000313" key="9">
    <source>
        <dbReference type="Proteomes" id="UP000777303"/>
    </source>
</evidence>
<reference evidence="8" key="1">
    <citation type="journal article" date="2021" name="PeerJ">
        <title>Extensive microbial diversity within the chicken gut microbiome revealed by metagenomics and culture.</title>
        <authorList>
            <person name="Gilroy R."/>
            <person name="Ravi A."/>
            <person name="Getino M."/>
            <person name="Pursley I."/>
            <person name="Horton D.L."/>
            <person name="Alikhan N.F."/>
            <person name="Baker D."/>
            <person name="Gharbi K."/>
            <person name="Hall N."/>
            <person name="Watson M."/>
            <person name="Adriaenssens E.M."/>
            <person name="Foster-Nyarko E."/>
            <person name="Jarju S."/>
            <person name="Secka A."/>
            <person name="Antonio M."/>
            <person name="Oren A."/>
            <person name="Chaudhuri R.R."/>
            <person name="La Ragione R."/>
            <person name="Hildebrand F."/>
            <person name="Pallen M.J."/>
        </authorList>
    </citation>
    <scope>NUCLEOTIDE SEQUENCE</scope>
    <source>
        <strain evidence="8">F6-6636</strain>
    </source>
</reference>
<feature type="binding site" evidence="6">
    <location>
        <position position="49"/>
    </location>
    <ligand>
        <name>FAD</name>
        <dbReference type="ChEBI" id="CHEBI:57692"/>
    </ligand>
</feature>
<dbReference type="GO" id="GO:0004324">
    <property type="term" value="F:ferredoxin-NADP+ reductase activity"/>
    <property type="evidence" value="ECO:0007669"/>
    <property type="project" value="UniProtKB-UniRule"/>
</dbReference>
<evidence type="ECO:0000256" key="4">
    <source>
        <dbReference type="ARBA" id="ARBA00022857"/>
    </source>
</evidence>
<evidence type="ECO:0000256" key="2">
    <source>
        <dbReference type="ARBA" id="ARBA00022630"/>
    </source>
</evidence>
<dbReference type="PRINTS" id="PR00469">
    <property type="entry name" value="PNDRDTASEII"/>
</dbReference>
<feature type="binding site" evidence="6">
    <location>
        <position position="123"/>
    </location>
    <ligand>
        <name>FAD</name>
        <dbReference type="ChEBI" id="CHEBI:57692"/>
    </ligand>
</feature>
<keyword evidence="2 6" id="KW-0285">Flavoprotein</keyword>
<proteinExistence type="inferred from homology"/>
<feature type="binding site" evidence="6">
    <location>
        <position position="89"/>
    </location>
    <ligand>
        <name>FAD</name>
        <dbReference type="ChEBI" id="CHEBI:57692"/>
    </ligand>
</feature>
<dbReference type="GO" id="GO:0050660">
    <property type="term" value="F:flavin adenine dinucleotide binding"/>
    <property type="evidence" value="ECO:0007669"/>
    <property type="project" value="UniProtKB-UniRule"/>
</dbReference>
<comment type="similarity">
    <text evidence="6">Belongs to the ferredoxin--NADP reductase type 2 family.</text>
</comment>
<evidence type="ECO:0000256" key="5">
    <source>
        <dbReference type="ARBA" id="ARBA00023002"/>
    </source>
</evidence>
<comment type="catalytic activity">
    <reaction evidence="6">
        <text>2 reduced [2Fe-2S]-[ferredoxin] + NADP(+) + H(+) = 2 oxidized [2Fe-2S]-[ferredoxin] + NADPH</text>
        <dbReference type="Rhea" id="RHEA:20125"/>
        <dbReference type="Rhea" id="RHEA-COMP:10000"/>
        <dbReference type="Rhea" id="RHEA-COMP:10001"/>
        <dbReference type="ChEBI" id="CHEBI:15378"/>
        <dbReference type="ChEBI" id="CHEBI:33737"/>
        <dbReference type="ChEBI" id="CHEBI:33738"/>
        <dbReference type="ChEBI" id="CHEBI:57783"/>
        <dbReference type="ChEBI" id="CHEBI:58349"/>
        <dbReference type="EC" id="1.18.1.2"/>
    </reaction>
</comment>
<feature type="binding site" evidence="6">
    <location>
        <position position="36"/>
    </location>
    <ligand>
        <name>FAD</name>
        <dbReference type="ChEBI" id="CHEBI:57692"/>
    </ligand>
</feature>
<accession>A0A948TJS9</accession>
<comment type="subunit">
    <text evidence="1 6">Homodimer.</text>
</comment>
<gene>
    <name evidence="8" type="ORF">H9901_04310</name>
</gene>
<dbReference type="HAMAP" id="MF_01685">
    <property type="entry name" value="FENR2"/>
    <property type="match status" value="1"/>
</dbReference>